<sequence>MFTISWPSLPKLGLSLFSKKGAIDLRPVKIHESETAQDKPGRALKHLLKLNHVEHGLFVQRYLPSQLPELLCASFLQGASDEDLGRIYEDHINSQVKWEDSPAEVTHLDWRGYLGCREYDRAFVNFFEDELARLGYDWREVVAEYLFDDKEPMFNSIMGGLGAPLVHLAHAFEVSSREMAMEALGLAATCHSSTFKDLEDAAPLNKATYESKSLFEILENVRQDKELDNLFNKPDSQNLKSLITSRNPLLLKHWSAWKIESAMEQFRESQELAAALLVGTSDPENARSGSYNSLFAVLLTTSHAVRVVLPLIPAQFQIPLLRQWWLTTVAIYISQLRPEIDSDRILGYDLKGRDWKWTAEKAVKGKFSTDAQFVKVIRALKELSLTWGDSESFFLKAADADRTSGMQDINVPLYLHAEFLPNIRQITLYVSLPGRPEFNGIRPDIQLSESRKAVIVSLPKPFQDVVETIKLPARVSDASRRGLNATADPATTSASGSNSSHDYSFRMQVDPKDEALAPQDELIDDFVPWTAVEMSHLTRIRCRECATPFLLSPANHEDQNEHSQASTVGWVWKDLPSGNWAEMMDFWHCHKPDPHEGHEKDAKDVALQIEDQHAHTKGYGADSQVVAIPGTVLIDVATFLLAESDCIALKKGNEEEQKSTTQTIQPSNQRTLDCATCNAIIGMEDPIANGWRLLKANVSLNTAPASDSDTGTPEWKSQPTEMIIAAQLLELIERESARRFVVHCGQKTGLVLWVFNPDMRYSNSSSGRSIMAQQAMKVFYQDCADVDGLLHPEIGNPSPLSVEELELPSMIFEALSTALRGSNSMLPLSARRFGEWDIGLLSRFRRDKD</sequence>
<dbReference type="PANTHER" id="PTHR35870:SF6">
    <property type="entry name" value="MGS207 PROTEIN"/>
    <property type="match status" value="1"/>
</dbReference>
<accession>A0A1F5LMA9</accession>
<dbReference type="AlphaFoldDB" id="A0A1F5LMA9"/>
<evidence type="ECO:0000313" key="3">
    <source>
        <dbReference type="EMBL" id="OGE54226.1"/>
    </source>
</evidence>
<dbReference type="Proteomes" id="UP000177622">
    <property type="component" value="Unassembled WGS sequence"/>
</dbReference>
<name>A0A1F5LMA9_PENAI</name>
<evidence type="ECO:0000256" key="1">
    <source>
        <dbReference type="ARBA" id="ARBA00023002"/>
    </source>
</evidence>
<keyword evidence="4" id="KW-1185">Reference proteome</keyword>
<dbReference type="GeneID" id="34575014"/>
<feature type="region of interest" description="Disordered" evidence="2">
    <location>
        <begin position="480"/>
        <end position="504"/>
    </location>
</feature>
<dbReference type="RefSeq" id="XP_022489663.1">
    <property type="nucleotide sequence ID" value="XM_022630280.1"/>
</dbReference>
<comment type="caution">
    <text evidence="3">The sequence shown here is derived from an EMBL/GenBank/DDBJ whole genome shotgun (WGS) entry which is preliminary data.</text>
</comment>
<dbReference type="EMBL" id="LXJU01000006">
    <property type="protein sequence ID" value="OGE54226.1"/>
    <property type="molecule type" value="Genomic_DNA"/>
</dbReference>
<dbReference type="GO" id="GO:0016491">
    <property type="term" value="F:oxidoreductase activity"/>
    <property type="evidence" value="ECO:0007669"/>
    <property type="project" value="UniProtKB-KW"/>
</dbReference>
<dbReference type="OrthoDB" id="10265971at2759"/>
<dbReference type="PANTHER" id="PTHR35870">
    <property type="entry name" value="PROTEIN, PUTATIVE (AFU_ORTHOLOGUE AFUA_5G03330)-RELATED"/>
    <property type="match status" value="1"/>
</dbReference>
<gene>
    <name evidence="3" type="ORF">PENARI_c006G04038</name>
</gene>
<dbReference type="Pfam" id="PF14027">
    <property type="entry name" value="Questin_oxidase"/>
    <property type="match status" value="1"/>
</dbReference>
<proteinExistence type="predicted"/>
<dbReference type="STRING" id="1835702.A0A1F5LMA9"/>
<organism evidence="3 4">
    <name type="scientific">Penicillium arizonense</name>
    <dbReference type="NCBI Taxonomy" id="1835702"/>
    <lineage>
        <taxon>Eukaryota</taxon>
        <taxon>Fungi</taxon>
        <taxon>Dikarya</taxon>
        <taxon>Ascomycota</taxon>
        <taxon>Pezizomycotina</taxon>
        <taxon>Eurotiomycetes</taxon>
        <taxon>Eurotiomycetidae</taxon>
        <taxon>Eurotiales</taxon>
        <taxon>Aspergillaceae</taxon>
        <taxon>Penicillium</taxon>
    </lineage>
</organism>
<feature type="compositionally biased region" description="Polar residues" evidence="2">
    <location>
        <begin position="489"/>
        <end position="502"/>
    </location>
</feature>
<dbReference type="InterPro" id="IPR025337">
    <property type="entry name" value="Questin_oxidase-like"/>
</dbReference>
<evidence type="ECO:0000256" key="2">
    <source>
        <dbReference type="SAM" id="MobiDB-lite"/>
    </source>
</evidence>
<keyword evidence="1" id="KW-0560">Oxidoreductase</keyword>
<evidence type="ECO:0008006" key="5">
    <source>
        <dbReference type="Google" id="ProtNLM"/>
    </source>
</evidence>
<dbReference type="Pfam" id="PF09814">
    <property type="entry name" value="HECT_2"/>
    <property type="match status" value="1"/>
</dbReference>
<evidence type="ECO:0000313" key="4">
    <source>
        <dbReference type="Proteomes" id="UP000177622"/>
    </source>
</evidence>
<protein>
    <recommendedName>
        <fullName evidence="5">Ubiquitin-conjugating enzyme E2-binding protein</fullName>
    </recommendedName>
</protein>
<dbReference type="InterPro" id="IPR019193">
    <property type="entry name" value="UBQ-conj_enz_E2-bd_prot"/>
</dbReference>
<reference evidence="3 4" key="1">
    <citation type="journal article" date="2016" name="Sci. Rep.">
        <title>Penicillium arizonense, a new, genome sequenced fungal species, reveals a high chemical diversity in secreted metabolites.</title>
        <authorList>
            <person name="Grijseels S."/>
            <person name="Nielsen J.C."/>
            <person name="Randelovic M."/>
            <person name="Nielsen J."/>
            <person name="Nielsen K.F."/>
            <person name="Workman M."/>
            <person name="Frisvad J.C."/>
        </authorList>
    </citation>
    <scope>NUCLEOTIDE SEQUENCE [LARGE SCALE GENOMIC DNA]</scope>
    <source>
        <strain evidence="3 4">CBS 141311</strain>
    </source>
</reference>